<evidence type="ECO:0000256" key="2">
    <source>
        <dbReference type="ARBA" id="ARBA00023125"/>
    </source>
</evidence>
<dbReference type="SUPFAM" id="SSF46785">
    <property type="entry name" value="Winged helix' DNA-binding domain"/>
    <property type="match status" value="1"/>
</dbReference>
<dbReference type="SMART" id="SM00347">
    <property type="entry name" value="HTH_MARR"/>
    <property type="match status" value="1"/>
</dbReference>
<evidence type="ECO:0000259" key="4">
    <source>
        <dbReference type="PROSITE" id="PS50995"/>
    </source>
</evidence>
<gene>
    <name evidence="5" type="ORF">SAMN05192530_107142</name>
</gene>
<organism evidence="5 6">
    <name type="scientific">Aureimonas jatrophae</name>
    <dbReference type="NCBI Taxonomy" id="1166073"/>
    <lineage>
        <taxon>Bacteria</taxon>
        <taxon>Pseudomonadati</taxon>
        <taxon>Pseudomonadota</taxon>
        <taxon>Alphaproteobacteria</taxon>
        <taxon>Hyphomicrobiales</taxon>
        <taxon>Aurantimonadaceae</taxon>
        <taxon>Aureimonas</taxon>
    </lineage>
</organism>
<dbReference type="PANTHER" id="PTHR42756">
    <property type="entry name" value="TRANSCRIPTIONAL REGULATOR, MARR"/>
    <property type="match status" value="1"/>
</dbReference>
<dbReference type="STRING" id="1166073.SAMN05192530_107142"/>
<dbReference type="RefSeq" id="WP_090675168.1">
    <property type="nucleotide sequence ID" value="NZ_FNIT01000007.1"/>
</dbReference>
<dbReference type="InterPro" id="IPR036388">
    <property type="entry name" value="WH-like_DNA-bd_sf"/>
</dbReference>
<keyword evidence="3" id="KW-0804">Transcription</keyword>
<keyword evidence="1" id="KW-0805">Transcription regulation</keyword>
<dbReference type="PROSITE" id="PS50995">
    <property type="entry name" value="HTH_MARR_2"/>
    <property type="match status" value="1"/>
</dbReference>
<reference evidence="5 6" key="1">
    <citation type="submission" date="2016-10" db="EMBL/GenBank/DDBJ databases">
        <authorList>
            <person name="de Groot N.N."/>
        </authorList>
    </citation>
    <scope>NUCLEOTIDE SEQUENCE [LARGE SCALE GENOMIC DNA]</scope>
    <source>
        <strain evidence="6">L7-484,KACC 16230,DSM 25025</strain>
    </source>
</reference>
<dbReference type="Proteomes" id="UP000198793">
    <property type="component" value="Unassembled WGS sequence"/>
</dbReference>
<dbReference type="Pfam" id="PF01047">
    <property type="entry name" value="MarR"/>
    <property type="match status" value="1"/>
</dbReference>
<evidence type="ECO:0000256" key="3">
    <source>
        <dbReference type="ARBA" id="ARBA00023163"/>
    </source>
</evidence>
<dbReference type="GO" id="GO:0003700">
    <property type="term" value="F:DNA-binding transcription factor activity"/>
    <property type="evidence" value="ECO:0007669"/>
    <property type="project" value="InterPro"/>
</dbReference>
<sequence>MQDQDDIHPEAAVAPGYLANHAARAFNRRVDAALKPHGLTMALIGPLLLLSWKGPLLQRDIVRWSAVRQPAMAALLDRLEATGLIGRTPSPSDRRASLVDLTDRGRDAARIGREALVEGNRLGLEGFSPQETGQLVGLLQRLIGNLDRA</sequence>
<dbReference type="InterPro" id="IPR036390">
    <property type="entry name" value="WH_DNA-bd_sf"/>
</dbReference>
<evidence type="ECO:0000313" key="6">
    <source>
        <dbReference type="Proteomes" id="UP000198793"/>
    </source>
</evidence>
<dbReference type="InterPro" id="IPR000835">
    <property type="entry name" value="HTH_MarR-typ"/>
</dbReference>
<name>A0A1H0K8B0_9HYPH</name>
<feature type="domain" description="HTH marR-type" evidence="4">
    <location>
        <begin position="12"/>
        <end position="144"/>
    </location>
</feature>
<dbReference type="EMBL" id="FNIT01000007">
    <property type="protein sequence ID" value="SDO52124.1"/>
    <property type="molecule type" value="Genomic_DNA"/>
</dbReference>
<accession>A0A1H0K8B0</accession>
<dbReference type="AlphaFoldDB" id="A0A1H0K8B0"/>
<evidence type="ECO:0000313" key="5">
    <source>
        <dbReference type="EMBL" id="SDO52124.1"/>
    </source>
</evidence>
<protein>
    <submittedName>
        <fullName evidence="5">DNA-binding transcriptional regulator, MarR family</fullName>
    </submittedName>
</protein>
<evidence type="ECO:0000256" key="1">
    <source>
        <dbReference type="ARBA" id="ARBA00023015"/>
    </source>
</evidence>
<dbReference type="Gene3D" id="1.10.10.10">
    <property type="entry name" value="Winged helix-like DNA-binding domain superfamily/Winged helix DNA-binding domain"/>
    <property type="match status" value="1"/>
</dbReference>
<dbReference type="PANTHER" id="PTHR42756:SF1">
    <property type="entry name" value="TRANSCRIPTIONAL REPRESSOR OF EMRAB OPERON"/>
    <property type="match status" value="1"/>
</dbReference>
<dbReference type="PRINTS" id="PR00598">
    <property type="entry name" value="HTHMARR"/>
</dbReference>
<dbReference type="OrthoDB" id="2287011at2"/>
<keyword evidence="2 5" id="KW-0238">DNA-binding</keyword>
<keyword evidence="6" id="KW-1185">Reference proteome</keyword>
<dbReference type="GO" id="GO:0003677">
    <property type="term" value="F:DNA binding"/>
    <property type="evidence" value="ECO:0007669"/>
    <property type="project" value="UniProtKB-KW"/>
</dbReference>
<proteinExistence type="predicted"/>